<evidence type="ECO:0000313" key="12">
    <source>
        <dbReference type="Proteomes" id="UP001174909"/>
    </source>
</evidence>
<dbReference type="PRINTS" id="PR00881">
    <property type="entry name" value="L7ARS6FAMILY"/>
</dbReference>
<protein>
    <recommendedName>
        <fullName evidence="9">50S ribosomal protein L7Ae</fullName>
    </recommendedName>
</protein>
<comment type="similarity">
    <text evidence="2">Belongs to the eukaryotic ribosomal protein eL8 family.</text>
</comment>
<keyword evidence="12" id="KW-1185">Reference proteome</keyword>
<evidence type="ECO:0000256" key="2">
    <source>
        <dbReference type="ARBA" id="ARBA00007337"/>
    </source>
</evidence>
<dbReference type="PANTHER" id="PTHR23105">
    <property type="entry name" value="RIBOSOMAL PROTEIN L7AE FAMILY MEMBER"/>
    <property type="match status" value="1"/>
</dbReference>
<evidence type="ECO:0000256" key="8">
    <source>
        <dbReference type="ARBA" id="ARBA00023274"/>
    </source>
</evidence>
<dbReference type="InterPro" id="IPR050257">
    <property type="entry name" value="eL8/uL1-like"/>
</dbReference>
<dbReference type="Proteomes" id="UP001174909">
    <property type="component" value="Unassembled WGS sequence"/>
</dbReference>
<dbReference type="SUPFAM" id="SSF55315">
    <property type="entry name" value="L30e-like"/>
    <property type="match status" value="1"/>
</dbReference>
<evidence type="ECO:0000256" key="7">
    <source>
        <dbReference type="ARBA" id="ARBA00022980"/>
    </source>
</evidence>
<name>A0AA35T1X3_GEOBA</name>
<dbReference type="GO" id="GO:1990904">
    <property type="term" value="C:ribonucleoprotein complex"/>
    <property type="evidence" value="ECO:0007669"/>
    <property type="project" value="UniProtKB-KW"/>
</dbReference>
<comment type="caution">
    <text evidence="11">The sequence shown here is derived from an EMBL/GenBank/DDBJ whole genome shotgun (WGS) entry which is preliminary data.</text>
</comment>
<feature type="domain" description="Ribosomal protein eL8/eL30/eS12/Gadd45" evidence="10">
    <location>
        <begin position="25"/>
        <end position="115"/>
    </location>
</feature>
<evidence type="ECO:0000256" key="3">
    <source>
        <dbReference type="ARBA" id="ARBA00022490"/>
    </source>
</evidence>
<dbReference type="GO" id="GO:0008033">
    <property type="term" value="P:tRNA processing"/>
    <property type="evidence" value="ECO:0007669"/>
    <property type="project" value="UniProtKB-KW"/>
</dbReference>
<reference evidence="11" key="1">
    <citation type="submission" date="2023-03" db="EMBL/GenBank/DDBJ databases">
        <authorList>
            <person name="Steffen K."/>
            <person name="Cardenas P."/>
        </authorList>
    </citation>
    <scope>NUCLEOTIDE SEQUENCE</scope>
</reference>
<dbReference type="GO" id="GO:0003735">
    <property type="term" value="F:structural constituent of ribosome"/>
    <property type="evidence" value="ECO:0007669"/>
    <property type="project" value="InterPro"/>
</dbReference>
<evidence type="ECO:0000256" key="1">
    <source>
        <dbReference type="ARBA" id="ARBA00004496"/>
    </source>
</evidence>
<proteinExistence type="inferred from homology"/>
<evidence type="ECO:0000256" key="4">
    <source>
        <dbReference type="ARBA" id="ARBA00022694"/>
    </source>
</evidence>
<gene>
    <name evidence="11" type="ORF">GBAR_LOCUS21801</name>
</gene>
<evidence type="ECO:0000259" key="10">
    <source>
        <dbReference type="Pfam" id="PF01248"/>
    </source>
</evidence>
<dbReference type="GO" id="GO:0006412">
    <property type="term" value="P:translation"/>
    <property type="evidence" value="ECO:0007669"/>
    <property type="project" value="InterPro"/>
</dbReference>
<dbReference type="Gene3D" id="3.30.1330.30">
    <property type="match status" value="1"/>
</dbReference>
<keyword evidence="7 11" id="KW-0689">Ribosomal protein</keyword>
<dbReference type="GO" id="GO:0005840">
    <property type="term" value="C:ribosome"/>
    <property type="evidence" value="ECO:0007669"/>
    <property type="project" value="UniProtKB-KW"/>
</dbReference>
<sequence length="134" mass="14341">METSPKVKKAYYVKFETPQDLVSPILEAIRVAATSGKVKKGTNEATKAIERNQSKLLVIAEDVQPPEVVAHLPLLCEEQHAAYAFVPSKHDLGKALGIDITAAAAAILDSGDAQHIVDQVIASIEKIKGGKTDQ</sequence>
<dbReference type="Pfam" id="PF01248">
    <property type="entry name" value="Ribosomal_L7Ae"/>
    <property type="match status" value="1"/>
</dbReference>
<organism evidence="11 12">
    <name type="scientific">Geodia barretti</name>
    <name type="common">Barrett's horny sponge</name>
    <dbReference type="NCBI Taxonomy" id="519541"/>
    <lineage>
        <taxon>Eukaryota</taxon>
        <taxon>Metazoa</taxon>
        <taxon>Porifera</taxon>
        <taxon>Demospongiae</taxon>
        <taxon>Heteroscleromorpha</taxon>
        <taxon>Tetractinellida</taxon>
        <taxon>Astrophorina</taxon>
        <taxon>Geodiidae</taxon>
        <taxon>Geodia</taxon>
    </lineage>
</organism>
<comment type="subcellular location">
    <subcellularLocation>
        <location evidence="1">Cytoplasm</location>
    </subcellularLocation>
</comment>
<dbReference type="EMBL" id="CASHTH010003031">
    <property type="protein sequence ID" value="CAI8039226.1"/>
    <property type="molecule type" value="Genomic_DNA"/>
</dbReference>
<evidence type="ECO:0000256" key="9">
    <source>
        <dbReference type="ARBA" id="ARBA00035441"/>
    </source>
</evidence>
<keyword evidence="8" id="KW-0687">Ribonucleoprotein</keyword>
<dbReference type="GO" id="GO:0019843">
    <property type="term" value="F:rRNA binding"/>
    <property type="evidence" value="ECO:0007669"/>
    <property type="project" value="UniProtKB-KW"/>
</dbReference>
<dbReference type="NCBIfam" id="TIGR03677">
    <property type="entry name" value="eL8_ribo"/>
    <property type="match status" value="1"/>
</dbReference>
<dbReference type="PRINTS" id="PR00884">
    <property type="entry name" value="RIBOSOMALHS6"/>
</dbReference>
<evidence type="ECO:0000313" key="11">
    <source>
        <dbReference type="EMBL" id="CAI8039226.1"/>
    </source>
</evidence>
<keyword evidence="5" id="KW-0699">rRNA-binding</keyword>
<keyword evidence="6" id="KW-0694">RNA-binding</keyword>
<dbReference type="InterPro" id="IPR018492">
    <property type="entry name" value="Ribosomal_eL8/Nhp2"/>
</dbReference>
<dbReference type="InterPro" id="IPR004038">
    <property type="entry name" value="Ribosomal_eL8/eL30/eS12/Gad45"/>
</dbReference>
<dbReference type="HAMAP" id="MF_00326">
    <property type="entry name" value="Ribosomal_eL8"/>
    <property type="match status" value="1"/>
</dbReference>
<dbReference type="FunFam" id="3.30.1330.30:FF:000020">
    <property type="entry name" value="50S ribosomal protein L7Ae"/>
    <property type="match status" value="1"/>
</dbReference>
<dbReference type="AlphaFoldDB" id="A0AA35T1X3"/>
<evidence type="ECO:0000256" key="5">
    <source>
        <dbReference type="ARBA" id="ARBA00022730"/>
    </source>
</evidence>
<keyword evidence="3" id="KW-0963">Cytoplasm</keyword>
<keyword evidence="4" id="KW-0819">tRNA processing</keyword>
<dbReference type="InterPro" id="IPR022481">
    <property type="entry name" value="Ribosomal_eL8_arc"/>
</dbReference>
<accession>A0AA35T1X3</accession>
<dbReference type="InterPro" id="IPR029064">
    <property type="entry name" value="Ribosomal_eL30-like_sf"/>
</dbReference>
<dbReference type="GO" id="GO:0005737">
    <property type="term" value="C:cytoplasm"/>
    <property type="evidence" value="ECO:0007669"/>
    <property type="project" value="UniProtKB-SubCell"/>
</dbReference>
<evidence type="ECO:0000256" key="6">
    <source>
        <dbReference type="ARBA" id="ARBA00022884"/>
    </source>
</evidence>